<protein>
    <submittedName>
        <fullName evidence="2">Uncharacterized protein</fullName>
    </submittedName>
</protein>
<dbReference type="RefSeq" id="XP_062531605.1">
    <property type="nucleotide sequence ID" value="XM_062675621.1"/>
</dbReference>
<dbReference type="GeneID" id="110384791"/>
<dbReference type="EnsemblMetazoa" id="XM_038020039.1">
    <property type="protein sequence ID" value="XP_037875967.1"/>
    <property type="gene ID" value="LOC110384791"/>
</dbReference>
<dbReference type="SUPFAM" id="SSF63829">
    <property type="entry name" value="Calcium-dependent phosphotriesterase"/>
    <property type="match status" value="1"/>
</dbReference>
<keyword evidence="1" id="KW-0732">Signal</keyword>
<evidence type="ECO:0000313" key="2">
    <source>
        <dbReference type="EnsemblMetazoa" id="XP_037875967.1"/>
    </source>
</evidence>
<name>A0A8R2RAB3_BOMMO</name>
<evidence type="ECO:0000313" key="3">
    <source>
        <dbReference type="Proteomes" id="UP000005204"/>
    </source>
</evidence>
<dbReference type="KEGG" id="bmor:110384791"/>
<dbReference type="AlphaFoldDB" id="A0A8R2RAB3"/>
<keyword evidence="3" id="KW-1185">Reference proteome</keyword>
<proteinExistence type="predicted"/>
<evidence type="ECO:0000256" key="1">
    <source>
        <dbReference type="SAM" id="SignalP"/>
    </source>
</evidence>
<reference evidence="2" key="2">
    <citation type="submission" date="2022-06" db="UniProtKB">
        <authorList>
            <consortium name="EnsemblMetazoa"/>
        </authorList>
    </citation>
    <scope>IDENTIFICATION</scope>
    <source>
        <strain evidence="2">p50T (Dazao)</strain>
    </source>
</reference>
<accession>A0A8R2RAB3</accession>
<sequence>MWLYLVISLLAFTSSTSLHLAKNNTLFTDERIIFSSGLNITRILVPSDRNRLQVSETNMPSIFFTLSDPASEGGTCLYILEGLAAYEILEGGTDATSAYDDQTIYFASTNGLYRFEPSTMSAKKFGPFRDHIVQLQKASGSDEIFTLNDKNEVYRMEKNGTVKTKMSDICAEQFVLDTSNNLYYVSCGDNVLRALMYGSPITVAMVEEFNEIKLLRPPFILESSIPLFGDRVLYLFYSNGTSERKDLELSVMPTAFSVDAALYVVAALNGKLYEFNVFEVMSCSMFRSSTISPTDVSEILMAVLQNGDDGSS</sequence>
<dbReference type="OMA" id="FNVMEVM"/>
<feature type="chain" id="PRO_5035860937" evidence="1">
    <location>
        <begin position="18"/>
        <end position="312"/>
    </location>
</feature>
<feature type="signal peptide" evidence="1">
    <location>
        <begin position="1"/>
        <end position="17"/>
    </location>
</feature>
<reference evidence="3" key="1">
    <citation type="journal article" date="2008" name="Insect Biochem. Mol. Biol.">
        <title>The genome of a lepidopteran model insect, the silkworm Bombyx mori.</title>
        <authorList>
            <consortium name="International Silkworm Genome Consortium"/>
        </authorList>
    </citation>
    <scope>NUCLEOTIDE SEQUENCE [LARGE SCALE GENOMIC DNA]</scope>
    <source>
        <strain evidence="3">p50T</strain>
    </source>
</reference>
<dbReference type="SMR" id="A0A8R2RAB3"/>
<organism evidence="2 3">
    <name type="scientific">Bombyx mori</name>
    <name type="common">Silk moth</name>
    <dbReference type="NCBI Taxonomy" id="7091"/>
    <lineage>
        <taxon>Eukaryota</taxon>
        <taxon>Metazoa</taxon>
        <taxon>Ecdysozoa</taxon>
        <taxon>Arthropoda</taxon>
        <taxon>Hexapoda</taxon>
        <taxon>Insecta</taxon>
        <taxon>Pterygota</taxon>
        <taxon>Neoptera</taxon>
        <taxon>Endopterygota</taxon>
        <taxon>Lepidoptera</taxon>
        <taxon>Glossata</taxon>
        <taxon>Ditrysia</taxon>
        <taxon>Bombycoidea</taxon>
        <taxon>Bombycidae</taxon>
        <taxon>Bombycinae</taxon>
        <taxon>Bombyx</taxon>
    </lineage>
</organism>
<dbReference type="Proteomes" id="UP000005204">
    <property type="component" value="Unassembled WGS sequence"/>
</dbReference>